<keyword evidence="3" id="KW-1185">Reference proteome</keyword>
<feature type="transmembrane region" description="Helical" evidence="1">
    <location>
        <begin position="20"/>
        <end position="40"/>
    </location>
</feature>
<dbReference type="Pfam" id="PF14325">
    <property type="entry name" value="DUF4383"/>
    <property type="match status" value="1"/>
</dbReference>
<evidence type="ECO:0000256" key="1">
    <source>
        <dbReference type="SAM" id="Phobius"/>
    </source>
</evidence>
<feature type="transmembrane region" description="Helical" evidence="1">
    <location>
        <begin position="90"/>
        <end position="112"/>
    </location>
</feature>
<feature type="transmembrane region" description="Helical" evidence="1">
    <location>
        <begin position="60"/>
        <end position="83"/>
    </location>
</feature>
<keyword evidence="1" id="KW-1133">Transmembrane helix</keyword>
<dbReference type="EMBL" id="BAABLM010000001">
    <property type="protein sequence ID" value="GAA4668571.1"/>
    <property type="molecule type" value="Genomic_DNA"/>
</dbReference>
<comment type="caution">
    <text evidence="2">The sequence shown here is derived from an EMBL/GenBank/DDBJ whole genome shotgun (WGS) entry which is preliminary data.</text>
</comment>
<evidence type="ECO:0000313" key="2">
    <source>
        <dbReference type="EMBL" id="GAA4668571.1"/>
    </source>
</evidence>
<name>A0ABP8VRZ5_9MICO</name>
<feature type="transmembrane region" description="Helical" evidence="1">
    <location>
        <begin position="132"/>
        <end position="152"/>
    </location>
</feature>
<dbReference type="Proteomes" id="UP001501295">
    <property type="component" value="Unassembled WGS sequence"/>
</dbReference>
<reference evidence="3" key="1">
    <citation type="journal article" date="2019" name="Int. J. Syst. Evol. Microbiol.">
        <title>The Global Catalogue of Microorganisms (GCM) 10K type strain sequencing project: providing services to taxonomists for standard genome sequencing and annotation.</title>
        <authorList>
            <consortium name="The Broad Institute Genomics Platform"/>
            <consortium name="The Broad Institute Genome Sequencing Center for Infectious Disease"/>
            <person name="Wu L."/>
            <person name="Ma J."/>
        </authorList>
    </citation>
    <scope>NUCLEOTIDE SEQUENCE [LARGE SCALE GENOMIC DNA]</scope>
    <source>
        <strain evidence="3">JCM 18956</strain>
    </source>
</reference>
<proteinExistence type="predicted"/>
<accession>A0ABP8VRZ5</accession>
<protein>
    <submittedName>
        <fullName evidence="2">DUF4383 domain-containing protein</fullName>
    </submittedName>
</protein>
<sequence length="163" mass="17480">MSTTTTRPAQTFTRLKTGPAQGAATVVGILMVVFGILGFIPGVTQHLGEIHFIGPSSTSFIFNIFQNSIFSNIVWIVFGLIGLGAARAPFSLAATGYLLGFGMVFLVIWLYGLAFMDWGGNFFPFNLADQSLNVGLGFALLLTGAATSQLAMKGSRYDEGLWR</sequence>
<keyword evidence="1" id="KW-0812">Transmembrane</keyword>
<dbReference type="RefSeq" id="WP_345373714.1">
    <property type="nucleotide sequence ID" value="NZ_BAABLM010000001.1"/>
</dbReference>
<evidence type="ECO:0000313" key="3">
    <source>
        <dbReference type="Proteomes" id="UP001501295"/>
    </source>
</evidence>
<gene>
    <name evidence="2" type="ORF">GCM10025780_09260</name>
</gene>
<organism evidence="2 3">
    <name type="scientific">Frondihabitans cladoniiphilus</name>
    <dbReference type="NCBI Taxonomy" id="715785"/>
    <lineage>
        <taxon>Bacteria</taxon>
        <taxon>Bacillati</taxon>
        <taxon>Actinomycetota</taxon>
        <taxon>Actinomycetes</taxon>
        <taxon>Micrococcales</taxon>
        <taxon>Microbacteriaceae</taxon>
        <taxon>Frondihabitans</taxon>
    </lineage>
</organism>
<keyword evidence="1" id="KW-0472">Membrane</keyword>